<dbReference type="PANTHER" id="PTHR43581">
    <property type="entry name" value="ATP/GTP PHOSPHATASE"/>
    <property type="match status" value="1"/>
</dbReference>
<dbReference type="InterPro" id="IPR027417">
    <property type="entry name" value="P-loop_NTPase"/>
</dbReference>
<protein>
    <submittedName>
        <fullName evidence="4">DUF2813 domain-containing protein</fullName>
    </submittedName>
</protein>
<accession>A0A433J0N3</accession>
<reference evidence="4 5" key="1">
    <citation type="submission" date="2018-12" db="EMBL/GenBank/DDBJ databases">
        <authorList>
            <person name="Yang Y."/>
        </authorList>
    </citation>
    <scope>NUCLEOTIDE SEQUENCE [LARGE SCALE GENOMIC DNA]</scope>
    <source>
        <strain evidence="4 5">GSF71</strain>
    </source>
</reference>
<feature type="region of interest" description="Disordered" evidence="1">
    <location>
        <begin position="371"/>
        <end position="406"/>
    </location>
</feature>
<organism evidence="4 5">
    <name type="scientific">Azospirillum doebereinerae</name>
    <dbReference type="NCBI Taxonomy" id="92933"/>
    <lineage>
        <taxon>Bacteria</taxon>
        <taxon>Pseudomonadati</taxon>
        <taxon>Pseudomonadota</taxon>
        <taxon>Alphaproteobacteria</taxon>
        <taxon>Rhodospirillales</taxon>
        <taxon>Azospirillaceae</taxon>
        <taxon>Azospirillum</taxon>
    </lineage>
</organism>
<keyword evidence="5" id="KW-1185">Reference proteome</keyword>
<evidence type="ECO:0000313" key="4">
    <source>
        <dbReference type="EMBL" id="RUQ63062.1"/>
    </source>
</evidence>
<dbReference type="Gene3D" id="3.40.50.300">
    <property type="entry name" value="P-loop containing nucleotide triphosphate hydrolases"/>
    <property type="match status" value="2"/>
</dbReference>
<dbReference type="PANTHER" id="PTHR43581:SF4">
    <property type="entry name" value="ATP_GTP PHOSPHATASE"/>
    <property type="match status" value="1"/>
</dbReference>
<feature type="domain" description="Endonuclease GajA/Old nuclease/RecF-like AAA" evidence="2">
    <location>
        <begin position="1"/>
        <end position="82"/>
    </location>
</feature>
<dbReference type="InterPro" id="IPR034139">
    <property type="entry name" value="TOPRIM_OLD"/>
</dbReference>
<dbReference type="InterPro" id="IPR051396">
    <property type="entry name" value="Bact_Antivir_Def_Nuclease"/>
</dbReference>
<evidence type="ECO:0000259" key="2">
    <source>
        <dbReference type="Pfam" id="PF13175"/>
    </source>
</evidence>
<evidence type="ECO:0000259" key="3">
    <source>
        <dbReference type="Pfam" id="PF20469"/>
    </source>
</evidence>
<dbReference type="OrthoDB" id="9816534at2"/>
<proteinExistence type="predicted"/>
<dbReference type="CDD" id="cd01026">
    <property type="entry name" value="TOPRIM_OLD"/>
    <property type="match status" value="1"/>
</dbReference>
<dbReference type="AlphaFoldDB" id="A0A433J0N3"/>
<dbReference type="SUPFAM" id="SSF52540">
    <property type="entry name" value="P-loop containing nucleoside triphosphate hydrolases"/>
    <property type="match status" value="1"/>
</dbReference>
<dbReference type="Proteomes" id="UP000280346">
    <property type="component" value="Unassembled WGS sequence"/>
</dbReference>
<dbReference type="RefSeq" id="WP_127004183.1">
    <property type="nucleotide sequence ID" value="NZ_JBNPXW010000025.1"/>
</dbReference>
<name>A0A433J0N3_9PROT</name>
<gene>
    <name evidence="4" type="ORF">EJ913_28025</name>
</gene>
<feature type="domain" description="Endonuclease GajA/Old nuclease/RecF-like AAA" evidence="2">
    <location>
        <begin position="310"/>
        <end position="363"/>
    </location>
</feature>
<feature type="domain" description="OLD protein-like TOPRIM" evidence="3">
    <location>
        <begin position="474"/>
        <end position="543"/>
    </location>
</feature>
<feature type="compositionally biased region" description="Basic and acidic residues" evidence="1">
    <location>
        <begin position="373"/>
        <end position="393"/>
    </location>
</feature>
<sequence length="725" mass="78841">MHLAELHLENFRLFARLALTLRPGLNVLVGENDAGKSAVIDAVRLVVGAAGHDTARIDADRDFHWRSDQREPEARLAITCKFAGISEADASGFIEHLTYEGDPEAPQAPVLYLTLVAHRPTRAGSVKVKHASRWRVSVELRSGKDGQGPWFEGPARALLEATYLKPLRDAERELSSGRNSRLSQILRHTLAIAGEDDEAFDVQAFVSALGSGDPGVSLPQTLLRRGELADHLIETHAGVSKARARLNEDYLHHLALGSDRMSSHIGVACGADELRLRLLLEKLELLLLPSGPSAADPEASGAAMTRRPRLHPRGLGYQNLLFMACELLLLGQDEEKMPLLLIEEPEAHLHPQLQLRLIDFLLSRTEPGLRSAAKAETEEAAADAERGDSDRSLGKGAPSGAGYGAAWPDARSERPVQVLMSTHSPVLASKLPLGSLIVLAGGQGFSLAEGRTRLVAGDYRFLQRFLDATKANLFFARGVIVVEGTAEALLLPTIAALLGIDLAKHGVSIVNVGGTGLHRYARILMRSDDVPGPCPVACVTDRDVLPDCARDILMLKPGSRQKTESQIDADAWMKAKVKADGQRVRTFVSDHWTLEYDLARAGLEREIYIAGRLAARDDETDGPGDRAGAAWTEWEAEAEQAYEQLRADCTDPIERAVRVYKVVAAGSKAAAAQTLARILEERYSTAAERRVFASKVPRYLSEALRHATATDQPMPVARAEVLVDE</sequence>
<comment type="caution">
    <text evidence="4">The sequence shown here is derived from an EMBL/GenBank/DDBJ whole genome shotgun (WGS) entry which is preliminary data.</text>
</comment>
<dbReference type="Pfam" id="PF20469">
    <property type="entry name" value="OLD-like_TOPRIM"/>
    <property type="match status" value="1"/>
</dbReference>
<dbReference type="EMBL" id="RZIJ01000035">
    <property type="protein sequence ID" value="RUQ63062.1"/>
    <property type="molecule type" value="Genomic_DNA"/>
</dbReference>
<evidence type="ECO:0000256" key="1">
    <source>
        <dbReference type="SAM" id="MobiDB-lite"/>
    </source>
</evidence>
<evidence type="ECO:0000313" key="5">
    <source>
        <dbReference type="Proteomes" id="UP000280346"/>
    </source>
</evidence>
<dbReference type="InterPro" id="IPR041685">
    <property type="entry name" value="AAA_GajA/Old/RecF-like"/>
</dbReference>
<dbReference type="Pfam" id="PF13175">
    <property type="entry name" value="AAA_15"/>
    <property type="match status" value="2"/>
</dbReference>